<dbReference type="SMART" id="SM00032">
    <property type="entry name" value="CCP"/>
    <property type="match status" value="1"/>
</dbReference>
<evidence type="ECO:0000256" key="3">
    <source>
        <dbReference type="PROSITE-ProRule" id="PRU00302"/>
    </source>
</evidence>
<evidence type="ECO:0000259" key="6">
    <source>
        <dbReference type="PROSITE" id="PS50923"/>
    </source>
</evidence>
<dbReference type="PROSITE" id="PS50923">
    <property type="entry name" value="SUSHI"/>
    <property type="match status" value="1"/>
</dbReference>
<dbReference type="AlphaFoldDB" id="A0A8W8NKN9"/>
<dbReference type="EnsemblMetazoa" id="G7628.1">
    <property type="protein sequence ID" value="G7628.1:cds"/>
    <property type="gene ID" value="G7628"/>
</dbReference>
<reference evidence="7" key="1">
    <citation type="submission" date="2022-08" db="UniProtKB">
        <authorList>
            <consortium name="EnsemblMetazoa"/>
        </authorList>
    </citation>
    <scope>IDENTIFICATION</scope>
    <source>
        <strain evidence="7">05x7-T-G4-1.051#20</strain>
    </source>
</reference>
<dbReference type="InterPro" id="IPR000436">
    <property type="entry name" value="Sushi_SCR_CCP_dom"/>
</dbReference>
<dbReference type="SUPFAM" id="SSF56436">
    <property type="entry name" value="C-type lectin-like"/>
    <property type="match status" value="1"/>
</dbReference>
<dbReference type="PROSITE" id="PS50041">
    <property type="entry name" value="C_TYPE_LECTIN_2"/>
    <property type="match status" value="1"/>
</dbReference>
<dbReference type="SUPFAM" id="SSF57535">
    <property type="entry name" value="Complement control module/SCR domain"/>
    <property type="match status" value="1"/>
</dbReference>
<dbReference type="InterPro" id="IPR016187">
    <property type="entry name" value="CTDL_fold"/>
</dbReference>
<organism evidence="7 8">
    <name type="scientific">Magallana gigas</name>
    <name type="common">Pacific oyster</name>
    <name type="synonym">Crassostrea gigas</name>
    <dbReference type="NCBI Taxonomy" id="29159"/>
    <lineage>
        <taxon>Eukaryota</taxon>
        <taxon>Metazoa</taxon>
        <taxon>Spiralia</taxon>
        <taxon>Lophotrochozoa</taxon>
        <taxon>Mollusca</taxon>
        <taxon>Bivalvia</taxon>
        <taxon>Autobranchia</taxon>
        <taxon>Pteriomorphia</taxon>
        <taxon>Ostreida</taxon>
        <taxon>Ostreoidea</taxon>
        <taxon>Ostreidae</taxon>
        <taxon>Magallana</taxon>
    </lineage>
</organism>
<dbReference type="InterPro" id="IPR016186">
    <property type="entry name" value="C-type_lectin-like/link_sf"/>
</dbReference>
<feature type="domain" description="C-type lectin" evidence="5">
    <location>
        <begin position="313"/>
        <end position="427"/>
    </location>
</feature>
<evidence type="ECO:0000313" key="7">
    <source>
        <dbReference type="EnsemblMetazoa" id="G7628.1:cds"/>
    </source>
</evidence>
<evidence type="ECO:0000259" key="5">
    <source>
        <dbReference type="PROSITE" id="PS50041"/>
    </source>
</evidence>
<dbReference type="InterPro" id="IPR050111">
    <property type="entry name" value="C-type_lectin/snaclec_domain"/>
</dbReference>
<evidence type="ECO:0000256" key="1">
    <source>
        <dbReference type="ARBA" id="ARBA00022729"/>
    </source>
</evidence>
<keyword evidence="8" id="KW-1185">Reference proteome</keyword>
<evidence type="ECO:0000256" key="2">
    <source>
        <dbReference type="ARBA" id="ARBA00023157"/>
    </source>
</evidence>
<keyword evidence="1" id="KW-0732">Signal</keyword>
<dbReference type="SMART" id="SM00034">
    <property type="entry name" value="CLECT"/>
    <property type="match status" value="1"/>
</dbReference>
<proteinExistence type="predicted"/>
<protein>
    <submittedName>
        <fullName evidence="7">Uncharacterized protein</fullName>
    </submittedName>
</protein>
<feature type="disulfide bond" evidence="3">
    <location>
        <begin position="269"/>
        <end position="296"/>
    </location>
</feature>
<dbReference type="InterPro" id="IPR035976">
    <property type="entry name" value="Sushi/SCR/CCP_sf"/>
</dbReference>
<comment type="caution">
    <text evidence="3">Lacks conserved residue(s) required for the propagation of feature annotation.</text>
</comment>
<dbReference type="CDD" id="cd00033">
    <property type="entry name" value="CCP"/>
    <property type="match status" value="1"/>
</dbReference>
<feature type="domain" description="Sushi" evidence="6">
    <location>
        <begin position="241"/>
        <end position="298"/>
    </location>
</feature>
<dbReference type="Pfam" id="PF00059">
    <property type="entry name" value="Lectin_C"/>
    <property type="match status" value="1"/>
</dbReference>
<sequence length="432" mass="49283">MYRAQIRAERKVFNGRKRQRFEPYQKKPATVTHMETDERSTSSAKGHWSRYSTKKDDKITLQRMGENWDRSARDEPEFVTGEIRNLIEKGCVSRVREKPTVVNPLTLAQNRNDDKCNWIPSQNCDWLSLHWNTEKGESPFEHGKKLPVVPFMVLDNFGMKMCLKECEAISLCCSINFYRKLLKCELNSVGQNESLSLITDQDYVYSEIFHPKNRTCGTDVTCNLQSKCIRTTFDQFVCMPIFCVDPVPEIPNAYIAQKTFSPPSVTYGCSSGYTGVGNNTSICVPGKMWKTPVYSCVPDDFAKDCVYGGIHSYGGKMYCFAEHYITWTAAKDYCHGHTWHLVEIESAEEQSRIISLSKIPDYGAYWIGLADQENEGTWLWSHSRSAPQNPLWNPGQPNGGTIENCVALTYNGWSDLKCSQTLIPICEKVIHN</sequence>
<dbReference type="Gene3D" id="3.10.100.10">
    <property type="entry name" value="Mannose-Binding Protein A, subunit A"/>
    <property type="match status" value="1"/>
</dbReference>
<evidence type="ECO:0000313" key="8">
    <source>
        <dbReference type="Proteomes" id="UP000005408"/>
    </source>
</evidence>
<keyword evidence="3" id="KW-0768">Sushi</keyword>
<evidence type="ECO:0000256" key="4">
    <source>
        <dbReference type="SAM" id="MobiDB-lite"/>
    </source>
</evidence>
<dbReference type="Gene3D" id="2.10.70.10">
    <property type="entry name" value="Complement Module, domain 1"/>
    <property type="match status" value="1"/>
</dbReference>
<feature type="region of interest" description="Disordered" evidence="4">
    <location>
        <begin position="17"/>
        <end position="52"/>
    </location>
</feature>
<keyword evidence="2 3" id="KW-1015">Disulfide bond</keyword>
<name>A0A8W8NKN9_MAGGI</name>
<accession>A0A8W8NKN9</accession>
<dbReference type="CDD" id="cd00037">
    <property type="entry name" value="CLECT"/>
    <property type="match status" value="1"/>
</dbReference>
<dbReference type="InterPro" id="IPR001304">
    <property type="entry name" value="C-type_lectin-like"/>
</dbReference>
<dbReference type="Proteomes" id="UP000005408">
    <property type="component" value="Unassembled WGS sequence"/>
</dbReference>
<dbReference type="PANTHER" id="PTHR22803">
    <property type="entry name" value="MANNOSE, PHOSPHOLIPASE, LECTIN RECEPTOR RELATED"/>
    <property type="match status" value="1"/>
</dbReference>